<dbReference type="AlphaFoldDB" id="A0A9W6FT41"/>
<dbReference type="EMBL" id="BSDR01000001">
    <property type="protein sequence ID" value="GLI34803.1"/>
    <property type="molecule type" value="Genomic_DNA"/>
</dbReference>
<evidence type="ECO:0000256" key="4">
    <source>
        <dbReference type="HAMAP-Rule" id="MF_00528"/>
    </source>
</evidence>
<feature type="region of interest" description="Disordered" evidence="5">
    <location>
        <begin position="1"/>
        <end position="21"/>
    </location>
</feature>
<dbReference type="PANTHER" id="PTHR43213:SF5">
    <property type="entry name" value="BIFUNCTIONAL DTTP_UTP PYROPHOSPHATASE_METHYLTRANSFERASE PROTEIN-RELATED"/>
    <property type="match status" value="1"/>
</dbReference>
<dbReference type="InterPro" id="IPR029001">
    <property type="entry name" value="ITPase-like_fam"/>
</dbReference>
<comment type="catalytic activity">
    <reaction evidence="4">
        <text>a 2'-deoxyribonucleoside 5'-triphosphate + H2O = a 2'-deoxyribonucleoside 5'-phosphate + diphosphate + H(+)</text>
        <dbReference type="Rhea" id="RHEA:44644"/>
        <dbReference type="ChEBI" id="CHEBI:15377"/>
        <dbReference type="ChEBI" id="CHEBI:15378"/>
        <dbReference type="ChEBI" id="CHEBI:33019"/>
        <dbReference type="ChEBI" id="CHEBI:61560"/>
        <dbReference type="ChEBI" id="CHEBI:65317"/>
        <dbReference type="EC" id="3.6.1.9"/>
    </reaction>
</comment>
<keyword evidence="2 4" id="KW-0378">Hydrolase</keyword>
<comment type="similarity">
    <text evidence="4">Belongs to the Maf family.</text>
</comment>
<organism evidence="6 7">
    <name type="scientific">Desulforhabdus amnigena</name>
    <dbReference type="NCBI Taxonomy" id="40218"/>
    <lineage>
        <taxon>Bacteria</taxon>
        <taxon>Pseudomonadati</taxon>
        <taxon>Thermodesulfobacteriota</taxon>
        <taxon>Syntrophobacteria</taxon>
        <taxon>Syntrophobacterales</taxon>
        <taxon>Syntrophobacteraceae</taxon>
        <taxon>Desulforhabdus</taxon>
    </lineage>
</organism>
<evidence type="ECO:0000256" key="5">
    <source>
        <dbReference type="SAM" id="MobiDB-lite"/>
    </source>
</evidence>
<dbReference type="Gene3D" id="3.90.950.10">
    <property type="match status" value="1"/>
</dbReference>
<name>A0A9W6FT41_9BACT</name>
<comment type="subcellular location">
    <subcellularLocation>
        <location evidence="4">Cytoplasm</location>
    </subcellularLocation>
</comment>
<keyword evidence="7" id="KW-1185">Reference proteome</keyword>
<dbReference type="NCBIfam" id="TIGR00172">
    <property type="entry name" value="maf"/>
    <property type="match status" value="1"/>
</dbReference>
<evidence type="ECO:0000313" key="6">
    <source>
        <dbReference type="EMBL" id="GLI34803.1"/>
    </source>
</evidence>
<accession>A0A9W6FT41</accession>
<comment type="function">
    <text evidence="4">Nucleoside triphosphate pyrophosphatase. May have a dual role in cell division arrest and in preventing the incorporation of modified nucleotides into cellular nucleic acids.</text>
</comment>
<evidence type="ECO:0000256" key="2">
    <source>
        <dbReference type="ARBA" id="ARBA00022801"/>
    </source>
</evidence>
<protein>
    <recommendedName>
        <fullName evidence="4">Nucleoside triphosphate pyrophosphatase</fullName>
        <ecNumber evidence="4">3.6.1.9</ecNumber>
    </recommendedName>
    <alternativeName>
        <fullName evidence="4">Nucleotide pyrophosphatase</fullName>
        <shortName evidence="4">Nucleotide PPase</shortName>
    </alternativeName>
</protein>
<dbReference type="HAMAP" id="MF_00528">
    <property type="entry name" value="Maf"/>
    <property type="match status" value="1"/>
</dbReference>
<keyword evidence="4" id="KW-0963">Cytoplasm</keyword>
<gene>
    <name evidence="6" type="ORF">DAMNIGENAA_22360</name>
</gene>
<comment type="caution">
    <text evidence="6">The sequence shown here is derived from an EMBL/GenBank/DDBJ whole genome shotgun (WGS) entry which is preliminary data.</text>
</comment>
<dbReference type="PANTHER" id="PTHR43213">
    <property type="entry name" value="BIFUNCTIONAL DTTP/UTP PYROPHOSPHATASE/METHYLTRANSFERASE PROTEIN-RELATED"/>
    <property type="match status" value="1"/>
</dbReference>
<evidence type="ECO:0000256" key="3">
    <source>
        <dbReference type="ARBA" id="ARBA00023080"/>
    </source>
</evidence>
<keyword evidence="3 4" id="KW-0546">Nucleotide metabolism</keyword>
<dbReference type="GO" id="GO:0047429">
    <property type="term" value="F:nucleoside triphosphate diphosphatase activity"/>
    <property type="evidence" value="ECO:0007669"/>
    <property type="project" value="UniProtKB-EC"/>
</dbReference>
<dbReference type="Pfam" id="PF02545">
    <property type="entry name" value="Maf"/>
    <property type="match status" value="1"/>
</dbReference>
<dbReference type="GO" id="GO:0009117">
    <property type="term" value="P:nucleotide metabolic process"/>
    <property type="evidence" value="ECO:0007669"/>
    <property type="project" value="UniProtKB-KW"/>
</dbReference>
<dbReference type="CDD" id="cd00555">
    <property type="entry name" value="Maf"/>
    <property type="match status" value="1"/>
</dbReference>
<dbReference type="GO" id="GO:0005737">
    <property type="term" value="C:cytoplasm"/>
    <property type="evidence" value="ECO:0007669"/>
    <property type="project" value="UniProtKB-SubCell"/>
</dbReference>
<comment type="caution">
    <text evidence="4">Lacks conserved residue(s) required for the propagation of feature annotation.</text>
</comment>
<dbReference type="EC" id="3.6.1.9" evidence="4"/>
<evidence type="ECO:0000313" key="7">
    <source>
        <dbReference type="Proteomes" id="UP001144372"/>
    </source>
</evidence>
<dbReference type="PIRSF" id="PIRSF006305">
    <property type="entry name" value="Maf"/>
    <property type="match status" value="1"/>
</dbReference>
<comment type="catalytic activity">
    <reaction evidence="4">
        <text>a ribonucleoside 5'-triphosphate + H2O = a ribonucleoside 5'-phosphate + diphosphate + H(+)</text>
        <dbReference type="Rhea" id="RHEA:23996"/>
        <dbReference type="ChEBI" id="CHEBI:15377"/>
        <dbReference type="ChEBI" id="CHEBI:15378"/>
        <dbReference type="ChEBI" id="CHEBI:33019"/>
        <dbReference type="ChEBI" id="CHEBI:58043"/>
        <dbReference type="ChEBI" id="CHEBI:61557"/>
        <dbReference type="EC" id="3.6.1.9"/>
    </reaction>
</comment>
<dbReference type="Proteomes" id="UP001144372">
    <property type="component" value="Unassembled WGS sequence"/>
</dbReference>
<sequence>MGLSFEVVPSGTEEAGGEGEAPETLVVRWAEEKARVVSKMYPDRWILAADTIVVLEGVLFGKPRDAAEAVSMLRRLSNRTHEVISGVCLLHSYRQIVYVRSVRTFVHFKELSAAEISAYVDTGEPMDKAGAYGIQGRGAFLVHSIQGSYTNVVGLPLCETLEYLMQHRVIAPAVVK</sequence>
<dbReference type="InterPro" id="IPR003697">
    <property type="entry name" value="Maf-like"/>
</dbReference>
<proteinExistence type="inferred from homology"/>
<evidence type="ECO:0000256" key="1">
    <source>
        <dbReference type="ARBA" id="ARBA00001968"/>
    </source>
</evidence>
<comment type="cofactor">
    <cofactor evidence="1 4">
        <name>a divalent metal cation</name>
        <dbReference type="ChEBI" id="CHEBI:60240"/>
    </cofactor>
</comment>
<reference evidence="6" key="1">
    <citation type="submission" date="2022-12" db="EMBL/GenBank/DDBJ databases">
        <title>Reference genome sequencing for broad-spectrum identification of bacterial and archaeal isolates by mass spectrometry.</title>
        <authorList>
            <person name="Sekiguchi Y."/>
            <person name="Tourlousse D.M."/>
        </authorList>
    </citation>
    <scope>NUCLEOTIDE SEQUENCE</scope>
    <source>
        <strain evidence="6">ASRB1</strain>
    </source>
</reference>
<feature type="active site" description="Proton acceptor" evidence="4">
    <location>
        <position position="50"/>
    </location>
</feature>
<dbReference type="SUPFAM" id="SSF52972">
    <property type="entry name" value="ITPase-like"/>
    <property type="match status" value="1"/>
</dbReference>